<dbReference type="EMBL" id="FOQC01000067">
    <property type="protein sequence ID" value="SFI18227.1"/>
    <property type="molecule type" value="Genomic_DNA"/>
</dbReference>
<protein>
    <recommendedName>
        <fullName evidence="5">Phage gp6-like head-tail connector protein</fullName>
    </recommendedName>
</protein>
<reference evidence="1 3" key="1">
    <citation type="submission" date="2016-02" db="EMBL/GenBank/DDBJ databases">
        <authorList>
            <person name="Strepis N."/>
        </authorList>
    </citation>
    <scope>NUCLEOTIDE SEQUENCE [LARGE SCALE GENOMIC DNA]</scope>
    <source>
        <strain evidence="1">Trichococcus flocculiformis</strain>
    </source>
</reference>
<dbReference type="Proteomes" id="UP000195947">
    <property type="component" value="Unassembled WGS sequence"/>
</dbReference>
<evidence type="ECO:0000313" key="4">
    <source>
        <dbReference type="Proteomes" id="UP000199686"/>
    </source>
</evidence>
<dbReference type="EMBL" id="FJMZ01000052">
    <property type="protein sequence ID" value="CZR03529.1"/>
    <property type="molecule type" value="Genomic_DNA"/>
</dbReference>
<evidence type="ECO:0008006" key="5">
    <source>
        <dbReference type="Google" id="ProtNLM"/>
    </source>
</evidence>
<reference evidence="2 4" key="2">
    <citation type="submission" date="2016-10" db="EMBL/GenBank/DDBJ databases">
        <authorList>
            <person name="Varghese N."/>
            <person name="Submissions S."/>
        </authorList>
    </citation>
    <scope>NUCLEOTIDE SEQUENCE [LARGE SCALE GENOMIC DNA]</scope>
    <source>
        <strain evidence="2 4">DSM 2094</strain>
    </source>
</reference>
<dbReference type="RefSeq" id="WP_245734450.1">
    <property type="nucleotide sequence ID" value="NZ_FJMZ01000052.1"/>
</dbReference>
<dbReference type="AlphaFoldDB" id="A0AB38BLG3"/>
<evidence type="ECO:0000313" key="3">
    <source>
        <dbReference type="Proteomes" id="UP000195947"/>
    </source>
</evidence>
<comment type="caution">
    <text evidence="2">The sequence shown here is derived from an EMBL/GenBank/DDBJ whole genome shotgun (WGS) entry which is preliminary data.</text>
</comment>
<evidence type="ECO:0000313" key="2">
    <source>
        <dbReference type="EMBL" id="SFI18227.1"/>
    </source>
</evidence>
<dbReference type="Proteomes" id="UP000199686">
    <property type="component" value="Unassembled WGS sequence"/>
</dbReference>
<sequence>MAITDRFVNDFKERMRIGDYEDDNLKRILEASEQDLLSKCGEFDIESHHGFRELVYERARYVYNDALEFFNANFQSQINALGMEKALSMILVDDDGNEIGVVQE</sequence>
<accession>A0AB38BLG3</accession>
<organism evidence="2 4">
    <name type="scientific">Trichococcus flocculiformis</name>
    <dbReference type="NCBI Taxonomy" id="82803"/>
    <lineage>
        <taxon>Bacteria</taxon>
        <taxon>Bacillati</taxon>
        <taxon>Bacillota</taxon>
        <taxon>Bacilli</taxon>
        <taxon>Lactobacillales</taxon>
        <taxon>Carnobacteriaceae</taxon>
        <taxon>Trichococcus</taxon>
    </lineage>
</organism>
<keyword evidence="3" id="KW-1185">Reference proteome</keyword>
<gene>
    <name evidence="2" type="ORF">SAMN04488507_106710</name>
    <name evidence="1" type="ORF">TFLO_2835</name>
</gene>
<proteinExistence type="predicted"/>
<name>A0AB38BLG3_9LACT</name>
<evidence type="ECO:0000313" key="1">
    <source>
        <dbReference type="EMBL" id="CZR03529.1"/>
    </source>
</evidence>